<comment type="similarity">
    <text evidence="1">Belongs to the YciI family.</text>
</comment>
<reference evidence="3 4" key="1">
    <citation type="submission" date="2020-09" db="EMBL/GenBank/DDBJ databases">
        <title>Marinomonas sp. nov., isolated from the cysticercosis algae of Qingdao, China.</title>
        <authorList>
            <person name="Sun X."/>
        </authorList>
    </citation>
    <scope>NUCLEOTIDE SEQUENCE [LARGE SCALE GENOMIC DNA]</scope>
    <source>
        <strain evidence="3 4">SM2066</strain>
    </source>
</reference>
<evidence type="ECO:0000259" key="2">
    <source>
        <dbReference type="Pfam" id="PF03795"/>
    </source>
</evidence>
<name>A0ABR8NXV2_9GAMM</name>
<sequence length="96" mass="11118">MRLVAYFDDKAGMIEHRQAHEPAHLAYLKANRSEILIAGGLRPEPNDKFVGDLWVMDVESFERAKELIKNDPYYAPELRSYKLLVWGKAIDEPFVL</sequence>
<evidence type="ECO:0000313" key="3">
    <source>
        <dbReference type="EMBL" id="MBD5770876.1"/>
    </source>
</evidence>
<dbReference type="RefSeq" id="WP_191594244.1">
    <property type="nucleotide sequence ID" value="NZ_JACYFC010000002.1"/>
</dbReference>
<protein>
    <recommendedName>
        <fullName evidence="2">YCII-related domain-containing protein</fullName>
    </recommendedName>
</protein>
<proteinExistence type="inferred from homology"/>
<dbReference type="InterPro" id="IPR005545">
    <property type="entry name" value="YCII"/>
</dbReference>
<dbReference type="InterPro" id="IPR011008">
    <property type="entry name" value="Dimeric_a/b-barrel"/>
</dbReference>
<gene>
    <name evidence="3" type="ORF">IF202_07400</name>
</gene>
<organism evidence="3 4">
    <name type="scientific">Marinomonas colpomeniae</name>
    <dbReference type="NCBI Taxonomy" id="2774408"/>
    <lineage>
        <taxon>Bacteria</taxon>
        <taxon>Pseudomonadati</taxon>
        <taxon>Pseudomonadota</taxon>
        <taxon>Gammaproteobacteria</taxon>
        <taxon>Oceanospirillales</taxon>
        <taxon>Oceanospirillaceae</taxon>
        <taxon>Marinomonas</taxon>
    </lineage>
</organism>
<feature type="domain" description="YCII-related" evidence="2">
    <location>
        <begin position="1"/>
        <end position="86"/>
    </location>
</feature>
<comment type="caution">
    <text evidence="3">The sequence shown here is derived from an EMBL/GenBank/DDBJ whole genome shotgun (WGS) entry which is preliminary data.</text>
</comment>
<evidence type="ECO:0000313" key="4">
    <source>
        <dbReference type="Proteomes" id="UP000604161"/>
    </source>
</evidence>
<dbReference type="SUPFAM" id="SSF54909">
    <property type="entry name" value="Dimeric alpha+beta barrel"/>
    <property type="match status" value="1"/>
</dbReference>
<accession>A0ABR8NXV2</accession>
<dbReference type="EMBL" id="JACYFC010000002">
    <property type="protein sequence ID" value="MBD5770876.1"/>
    <property type="molecule type" value="Genomic_DNA"/>
</dbReference>
<keyword evidence="4" id="KW-1185">Reference proteome</keyword>
<evidence type="ECO:0000256" key="1">
    <source>
        <dbReference type="ARBA" id="ARBA00007689"/>
    </source>
</evidence>
<dbReference type="Proteomes" id="UP000604161">
    <property type="component" value="Unassembled WGS sequence"/>
</dbReference>
<dbReference type="Pfam" id="PF03795">
    <property type="entry name" value="YCII"/>
    <property type="match status" value="1"/>
</dbReference>
<dbReference type="Gene3D" id="3.30.70.1060">
    <property type="entry name" value="Dimeric alpha+beta barrel"/>
    <property type="match status" value="1"/>
</dbReference>